<dbReference type="Proteomes" id="UP000595917">
    <property type="component" value="Chromosome"/>
</dbReference>
<reference evidence="4" key="1">
    <citation type="submission" date="2021-01" db="EMBL/GenBank/DDBJ databases">
        <title>Description of Breznakiella homolactica.</title>
        <authorList>
            <person name="Song Y."/>
            <person name="Brune A."/>
        </authorList>
    </citation>
    <scope>NUCLEOTIDE SEQUENCE</scope>
    <source>
        <strain evidence="4">RmG30</strain>
    </source>
</reference>
<dbReference type="AlphaFoldDB" id="A0A7T7XNS7"/>
<proteinExistence type="inferred from homology"/>
<feature type="chain" id="PRO_5030504617" evidence="3">
    <location>
        <begin position="21"/>
        <end position="435"/>
    </location>
</feature>
<dbReference type="InterPro" id="IPR006059">
    <property type="entry name" value="SBP"/>
</dbReference>
<organism evidence="4 5">
    <name type="scientific">Breznakiella homolactica</name>
    <dbReference type="NCBI Taxonomy" id="2798577"/>
    <lineage>
        <taxon>Bacteria</taxon>
        <taxon>Pseudomonadati</taxon>
        <taxon>Spirochaetota</taxon>
        <taxon>Spirochaetia</taxon>
        <taxon>Spirochaetales</taxon>
        <taxon>Breznakiellaceae</taxon>
        <taxon>Breznakiella</taxon>
    </lineage>
</organism>
<dbReference type="RefSeq" id="WP_215627047.1">
    <property type="nucleotide sequence ID" value="NZ_CP067089.2"/>
</dbReference>
<dbReference type="Gene3D" id="3.40.190.10">
    <property type="entry name" value="Periplasmic binding protein-like II"/>
    <property type="match status" value="2"/>
</dbReference>
<dbReference type="GO" id="GO:0042597">
    <property type="term" value="C:periplasmic space"/>
    <property type="evidence" value="ECO:0007669"/>
    <property type="project" value="UniProtKB-SubCell"/>
</dbReference>
<dbReference type="SUPFAM" id="SSF53850">
    <property type="entry name" value="Periplasmic binding protein-like II"/>
    <property type="match status" value="1"/>
</dbReference>
<accession>A0A7T7XNS7</accession>
<evidence type="ECO:0000256" key="2">
    <source>
        <dbReference type="ARBA" id="ARBA00008520"/>
    </source>
</evidence>
<sequence>MKKRMLLAVLAAAAVISVFAGGKSDDGTAAGGPVTLSVYMQLDLADPRYAYWPETVAAFEAQHPEIKLDFEYVADEQFHDKFQTMAAAGAIPDVFTCYAGARSNYILDRGAVKDLRPYLTDAFKANYNAALWQPQGPNGEIYIISPNMAVCTEVYINTKLLRELNLTKAVTLEEMIAQVPAIRAAGYTPLMFANKGQWQASSFLLSMLVHRMGGTAWFDKAMTGEAKFTDKPFVDALAIVKRMVDERLFPAGVNQMEGHEGWGEFVRGNAVYLLEAGYRIGAIQNAADPADFAQYEVMAFPAVPGEIIKGSSAATLGQALAMNKNLSGAKAEAAWKFLSFIYGPVGADIFVKHGNVSTYKLDYSKYNLDTLNRQYIGLIEDQPMGYVIDAKMNGEGVNRVLNPGIQAVMMGAKTPAQLAAEYEAWVAANDTNRKR</sequence>
<keyword evidence="3" id="KW-0732">Signal</keyword>
<evidence type="ECO:0000256" key="1">
    <source>
        <dbReference type="ARBA" id="ARBA00004418"/>
    </source>
</evidence>
<feature type="signal peptide" evidence="3">
    <location>
        <begin position="1"/>
        <end position="20"/>
    </location>
</feature>
<dbReference type="PANTHER" id="PTHR43649">
    <property type="entry name" value="ARABINOSE-BINDING PROTEIN-RELATED"/>
    <property type="match status" value="1"/>
</dbReference>
<comment type="subcellular location">
    <subcellularLocation>
        <location evidence="1">Periplasm</location>
    </subcellularLocation>
</comment>
<name>A0A7T7XNS7_9SPIR</name>
<dbReference type="PANTHER" id="PTHR43649:SF12">
    <property type="entry name" value="DIACETYLCHITOBIOSE BINDING PROTEIN DASA"/>
    <property type="match status" value="1"/>
</dbReference>
<evidence type="ECO:0000313" key="4">
    <source>
        <dbReference type="EMBL" id="QQO09744.1"/>
    </source>
</evidence>
<dbReference type="InterPro" id="IPR050490">
    <property type="entry name" value="Bact_solute-bd_prot1"/>
</dbReference>
<protein>
    <submittedName>
        <fullName evidence="4">Extracellular solute-binding protein</fullName>
    </submittedName>
</protein>
<evidence type="ECO:0000256" key="3">
    <source>
        <dbReference type="SAM" id="SignalP"/>
    </source>
</evidence>
<dbReference type="Pfam" id="PF01547">
    <property type="entry name" value="SBP_bac_1"/>
    <property type="match status" value="1"/>
</dbReference>
<evidence type="ECO:0000313" key="5">
    <source>
        <dbReference type="Proteomes" id="UP000595917"/>
    </source>
</evidence>
<gene>
    <name evidence="4" type="ORF">JFL75_02165</name>
</gene>
<dbReference type="EMBL" id="CP067089">
    <property type="protein sequence ID" value="QQO09744.1"/>
    <property type="molecule type" value="Genomic_DNA"/>
</dbReference>
<keyword evidence="5" id="KW-1185">Reference proteome</keyword>
<dbReference type="KEGG" id="bhc:JFL75_02165"/>
<comment type="similarity">
    <text evidence="2">Belongs to the bacterial solute-binding protein 1 family.</text>
</comment>